<sequence length="250" mass="28002">MTLRSTMKYVGLALVSLSLISLSLAIRFTIAEANLSGISKPLIALTLLTYHPHFFLFVLYISIAFVAFIISSMAPKPDPSLQNNIIYLLEELQTVVGRDASCDIQLEGRSISKRHASITFHDTDAIFCEIEDFGTKNATYVNGDRLYNSKRSLIHGDQIRFGYEQGAFRFEYTNPAIIAPIQLTITDSSIQIQQRIQDGQYHTPLNNKKRIDPSQLPAAGATSQELSNINYNQQGRSEQQQQLTVPIQFA</sequence>
<comment type="caution">
    <text evidence="3">The sequence shown here is derived from an EMBL/GenBank/DDBJ whole genome shotgun (WGS) entry which is preliminary data.</text>
</comment>
<dbReference type="InterPro" id="IPR050923">
    <property type="entry name" value="Cell_Proc_Reg/RNA_Proc"/>
</dbReference>
<dbReference type="Gene3D" id="2.60.200.20">
    <property type="match status" value="1"/>
</dbReference>
<dbReference type="AlphaFoldDB" id="A0A5J4WZJ7"/>
<feature type="domain" description="FHA" evidence="2">
    <location>
        <begin position="94"/>
        <end position="146"/>
    </location>
</feature>
<dbReference type="SUPFAM" id="SSF49879">
    <property type="entry name" value="SMAD/FHA domain"/>
    <property type="match status" value="1"/>
</dbReference>
<keyword evidence="1" id="KW-1133">Transmembrane helix</keyword>
<keyword evidence="1" id="KW-0812">Transmembrane</keyword>
<protein>
    <recommendedName>
        <fullName evidence="2">FHA domain-containing protein</fullName>
    </recommendedName>
</protein>
<dbReference type="OrthoDB" id="2538319at2759"/>
<dbReference type="Proteomes" id="UP000324800">
    <property type="component" value="Unassembled WGS sequence"/>
</dbReference>
<dbReference type="CDD" id="cd00060">
    <property type="entry name" value="FHA"/>
    <property type="match status" value="1"/>
</dbReference>
<feature type="transmembrane region" description="Helical" evidence="1">
    <location>
        <begin position="49"/>
        <end position="70"/>
    </location>
</feature>
<evidence type="ECO:0000313" key="3">
    <source>
        <dbReference type="EMBL" id="KAA6399906.1"/>
    </source>
</evidence>
<dbReference type="Pfam" id="PF00498">
    <property type="entry name" value="FHA"/>
    <property type="match status" value="1"/>
</dbReference>
<dbReference type="InterPro" id="IPR000253">
    <property type="entry name" value="FHA_dom"/>
</dbReference>
<dbReference type="SMART" id="SM00240">
    <property type="entry name" value="FHA"/>
    <property type="match status" value="1"/>
</dbReference>
<evidence type="ECO:0000256" key="1">
    <source>
        <dbReference type="SAM" id="Phobius"/>
    </source>
</evidence>
<evidence type="ECO:0000259" key="2">
    <source>
        <dbReference type="PROSITE" id="PS50006"/>
    </source>
</evidence>
<gene>
    <name evidence="3" type="ORF">EZS28_004567</name>
</gene>
<dbReference type="PANTHER" id="PTHR23308">
    <property type="entry name" value="NUCLEAR INHIBITOR OF PROTEIN PHOSPHATASE-1"/>
    <property type="match status" value="1"/>
</dbReference>
<accession>A0A5J4WZJ7</accession>
<evidence type="ECO:0000313" key="4">
    <source>
        <dbReference type="Proteomes" id="UP000324800"/>
    </source>
</evidence>
<reference evidence="3 4" key="1">
    <citation type="submission" date="2019-03" db="EMBL/GenBank/DDBJ databases">
        <title>Single cell metagenomics reveals metabolic interactions within the superorganism composed of flagellate Streblomastix strix and complex community of Bacteroidetes bacteria on its surface.</title>
        <authorList>
            <person name="Treitli S.C."/>
            <person name="Kolisko M."/>
            <person name="Husnik F."/>
            <person name="Keeling P."/>
            <person name="Hampl V."/>
        </authorList>
    </citation>
    <scope>NUCLEOTIDE SEQUENCE [LARGE SCALE GENOMIC DNA]</scope>
    <source>
        <strain evidence="3">ST1C</strain>
    </source>
</reference>
<dbReference type="PROSITE" id="PS50006">
    <property type="entry name" value="FHA_DOMAIN"/>
    <property type="match status" value="1"/>
</dbReference>
<dbReference type="InterPro" id="IPR008984">
    <property type="entry name" value="SMAD_FHA_dom_sf"/>
</dbReference>
<keyword evidence="1" id="KW-0472">Membrane</keyword>
<dbReference type="EMBL" id="SNRW01000658">
    <property type="protein sequence ID" value="KAA6399906.1"/>
    <property type="molecule type" value="Genomic_DNA"/>
</dbReference>
<proteinExistence type="predicted"/>
<organism evidence="3 4">
    <name type="scientific">Streblomastix strix</name>
    <dbReference type="NCBI Taxonomy" id="222440"/>
    <lineage>
        <taxon>Eukaryota</taxon>
        <taxon>Metamonada</taxon>
        <taxon>Preaxostyla</taxon>
        <taxon>Oxymonadida</taxon>
        <taxon>Streblomastigidae</taxon>
        <taxon>Streblomastix</taxon>
    </lineage>
</organism>
<name>A0A5J4WZJ7_9EUKA</name>